<evidence type="ECO:0000256" key="6">
    <source>
        <dbReference type="ARBA" id="ARBA00023065"/>
    </source>
</evidence>
<evidence type="ECO:0000256" key="11">
    <source>
        <dbReference type="SAM" id="Coils"/>
    </source>
</evidence>
<dbReference type="GO" id="GO:0005886">
    <property type="term" value="C:plasma membrane"/>
    <property type="evidence" value="ECO:0007669"/>
    <property type="project" value="UniProtKB-SubCell"/>
</dbReference>
<dbReference type="Gene3D" id="3.40.1380.10">
    <property type="match status" value="1"/>
</dbReference>
<proteinExistence type="inferred from homology"/>
<evidence type="ECO:0000256" key="4">
    <source>
        <dbReference type="ARBA" id="ARBA00022448"/>
    </source>
</evidence>
<protein>
    <recommendedName>
        <fullName evidence="10">ATP synthase gamma chain</fullName>
    </recommendedName>
    <alternativeName>
        <fullName evidence="10">ATP synthase F1 sector gamma subunit</fullName>
    </alternativeName>
    <alternativeName>
        <fullName evidence="10">F-ATPase gamma subunit</fullName>
    </alternativeName>
</protein>
<keyword evidence="5 10" id="KW-0375">Hydrogen ion transport</keyword>
<dbReference type="GO" id="GO:0042777">
    <property type="term" value="P:proton motive force-driven plasma membrane ATP synthesis"/>
    <property type="evidence" value="ECO:0007669"/>
    <property type="project" value="UniProtKB-UniRule"/>
</dbReference>
<evidence type="ECO:0000256" key="7">
    <source>
        <dbReference type="ARBA" id="ARBA00023136"/>
    </source>
</evidence>
<evidence type="ECO:0000256" key="1">
    <source>
        <dbReference type="ARBA" id="ARBA00003456"/>
    </source>
</evidence>
<dbReference type="PANTHER" id="PTHR11693">
    <property type="entry name" value="ATP SYNTHASE GAMMA CHAIN"/>
    <property type="match status" value="1"/>
</dbReference>
<comment type="caution">
    <text evidence="12">The sequence shown here is derived from an EMBL/GenBank/DDBJ whole genome shotgun (WGS) entry which is preliminary data.</text>
</comment>
<dbReference type="InterPro" id="IPR035968">
    <property type="entry name" value="ATP_synth_F1_ATPase_gsu"/>
</dbReference>
<keyword evidence="8 10" id="KW-0139">CF(1)</keyword>
<comment type="subcellular location">
    <subcellularLocation>
        <location evidence="10">Cell membrane</location>
        <topology evidence="10">Peripheral membrane protein</topology>
    </subcellularLocation>
    <subcellularLocation>
        <location evidence="2">Membrane</location>
        <topology evidence="2">Peripheral membrane protein</topology>
    </subcellularLocation>
</comment>
<comment type="subunit">
    <text evidence="10">F-type ATPases have 2 components, CF(1) - the catalytic core - and CF(0) - the membrane proton channel. CF(1) has five subunits: alpha(3), beta(3), gamma(1), delta(1), epsilon(1). CF(0) has three main subunits: a, b and c.</text>
</comment>
<evidence type="ECO:0000256" key="2">
    <source>
        <dbReference type="ARBA" id="ARBA00004170"/>
    </source>
</evidence>
<dbReference type="NCBIfam" id="TIGR01146">
    <property type="entry name" value="ATPsyn_F1gamma"/>
    <property type="match status" value="1"/>
</dbReference>
<dbReference type="CDD" id="cd12151">
    <property type="entry name" value="F1-ATPase_gamma"/>
    <property type="match status" value="1"/>
</dbReference>
<feature type="coiled-coil region" evidence="11">
    <location>
        <begin position="244"/>
        <end position="271"/>
    </location>
</feature>
<dbReference type="AlphaFoldDB" id="A0A6B1DVA3"/>
<keyword evidence="4 10" id="KW-0813">Transport</keyword>
<keyword evidence="11" id="KW-0175">Coiled coil</keyword>
<name>A0A6B1DVA3_9CHLR</name>
<keyword evidence="9 10" id="KW-0066">ATP synthesis</keyword>
<keyword evidence="7 10" id="KW-0472">Membrane</keyword>
<dbReference type="Pfam" id="PF00231">
    <property type="entry name" value="ATP-synt"/>
    <property type="match status" value="1"/>
</dbReference>
<sequence>MASTREIRRRIKSVANIEQVTRAMEAVAASRMRRAQQMVTAARPFAEKASDVLHYIARLPVVEADLGELMTPRPVRKGCIVLVSGDRGLAGGFNANVIRKGQQEVAALRAEEADVCAIAVGRKGRDWFQRYDPIIHAEFMGIPDSPTRSDIAAITRVVIDDFRAGEFDEVRLVYTNFVNTLVQTPTVVKLLPVEPAEPSMPMAPDYIFEPDPQTVLERAIFEFTEVQILQAMYESLASEHSARMVAMRNASEAAQELLEELNLRFNKARQEGITSELMDIVGGVSALEQAT</sequence>
<dbReference type="GO" id="GO:0005524">
    <property type="term" value="F:ATP binding"/>
    <property type="evidence" value="ECO:0007669"/>
    <property type="project" value="UniProtKB-UniRule"/>
</dbReference>
<keyword evidence="10" id="KW-1003">Cell membrane</keyword>
<evidence type="ECO:0000256" key="3">
    <source>
        <dbReference type="ARBA" id="ARBA00007681"/>
    </source>
</evidence>
<dbReference type="EMBL" id="VXPY01000055">
    <property type="protein sequence ID" value="MYD90284.1"/>
    <property type="molecule type" value="Genomic_DNA"/>
</dbReference>
<dbReference type="PRINTS" id="PR00126">
    <property type="entry name" value="ATPASEGAMMA"/>
</dbReference>
<gene>
    <name evidence="10 12" type="primary">atpG</name>
    <name evidence="12" type="ORF">F4Y08_08110</name>
</gene>
<dbReference type="HAMAP" id="MF_00815">
    <property type="entry name" value="ATP_synth_gamma_bact"/>
    <property type="match status" value="1"/>
</dbReference>
<comment type="function">
    <text evidence="1 10">Produces ATP from ADP in the presence of a proton gradient across the membrane. The gamma chain is believed to be important in regulating ATPase activity and the flow of protons through the CF(0) complex.</text>
</comment>
<accession>A0A6B1DVA3</accession>
<evidence type="ECO:0000256" key="10">
    <source>
        <dbReference type="HAMAP-Rule" id="MF_00815"/>
    </source>
</evidence>
<evidence type="ECO:0000256" key="5">
    <source>
        <dbReference type="ARBA" id="ARBA00022781"/>
    </source>
</evidence>
<dbReference type="Gene3D" id="1.10.287.80">
    <property type="entry name" value="ATP synthase, gamma subunit, helix hairpin domain"/>
    <property type="match status" value="2"/>
</dbReference>
<dbReference type="GO" id="GO:0045259">
    <property type="term" value="C:proton-transporting ATP synthase complex"/>
    <property type="evidence" value="ECO:0007669"/>
    <property type="project" value="UniProtKB-KW"/>
</dbReference>
<reference evidence="12" key="1">
    <citation type="submission" date="2019-09" db="EMBL/GenBank/DDBJ databases">
        <title>Characterisation of the sponge microbiome using genome-centric metagenomics.</title>
        <authorList>
            <person name="Engelberts J.P."/>
            <person name="Robbins S.J."/>
            <person name="De Goeij J.M."/>
            <person name="Aranda M."/>
            <person name="Bell S.C."/>
            <person name="Webster N.S."/>
        </authorList>
    </citation>
    <scope>NUCLEOTIDE SEQUENCE</scope>
    <source>
        <strain evidence="12">SB0662_bin_9</strain>
    </source>
</reference>
<evidence type="ECO:0000256" key="9">
    <source>
        <dbReference type="ARBA" id="ARBA00023310"/>
    </source>
</evidence>
<dbReference type="GO" id="GO:0046933">
    <property type="term" value="F:proton-transporting ATP synthase activity, rotational mechanism"/>
    <property type="evidence" value="ECO:0007669"/>
    <property type="project" value="UniProtKB-UniRule"/>
</dbReference>
<evidence type="ECO:0000256" key="8">
    <source>
        <dbReference type="ARBA" id="ARBA00023196"/>
    </source>
</evidence>
<comment type="similarity">
    <text evidence="3 10">Belongs to the ATPase gamma chain family.</text>
</comment>
<organism evidence="12">
    <name type="scientific">Caldilineaceae bacterium SB0662_bin_9</name>
    <dbReference type="NCBI Taxonomy" id="2605258"/>
    <lineage>
        <taxon>Bacteria</taxon>
        <taxon>Bacillati</taxon>
        <taxon>Chloroflexota</taxon>
        <taxon>Caldilineae</taxon>
        <taxon>Caldilineales</taxon>
        <taxon>Caldilineaceae</taxon>
    </lineage>
</organism>
<keyword evidence="6 10" id="KW-0406">Ion transport</keyword>
<dbReference type="SUPFAM" id="SSF52943">
    <property type="entry name" value="ATP synthase (F1-ATPase), gamma subunit"/>
    <property type="match status" value="1"/>
</dbReference>
<evidence type="ECO:0000313" key="12">
    <source>
        <dbReference type="EMBL" id="MYD90284.1"/>
    </source>
</evidence>
<dbReference type="InterPro" id="IPR000131">
    <property type="entry name" value="ATP_synth_F1_gsu"/>
</dbReference>
<dbReference type="PANTHER" id="PTHR11693:SF22">
    <property type="entry name" value="ATP SYNTHASE SUBUNIT GAMMA, MITOCHONDRIAL"/>
    <property type="match status" value="1"/>
</dbReference>